<feature type="compositionally biased region" description="Basic and acidic residues" evidence="8">
    <location>
        <begin position="26"/>
        <end position="43"/>
    </location>
</feature>
<feature type="compositionally biased region" description="Low complexity" evidence="8">
    <location>
        <begin position="1"/>
        <end position="13"/>
    </location>
</feature>
<dbReference type="EMBL" id="NIZV01000360">
    <property type="protein sequence ID" value="RSL93024.1"/>
    <property type="molecule type" value="Genomic_DNA"/>
</dbReference>
<feature type="repeat" description="ANK" evidence="7">
    <location>
        <begin position="155"/>
        <end position="183"/>
    </location>
</feature>
<proteinExistence type="predicted"/>
<feature type="compositionally biased region" description="Basic and acidic residues" evidence="8">
    <location>
        <begin position="681"/>
        <end position="690"/>
    </location>
</feature>
<keyword evidence="6 9" id="KW-0472">Membrane</keyword>
<feature type="region of interest" description="Disordered" evidence="8">
    <location>
        <begin position="658"/>
        <end position="692"/>
    </location>
</feature>
<evidence type="ECO:0000256" key="2">
    <source>
        <dbReference type="ARBA" id="ARBA00022692"/>
    </source>
</evidence>
<evidence type="ECO:0000256" key="8">
    <source>
        <dbReference type="SAM" id="MobiDB-lite"/>
    </source>
</evidence>
<evidence type="ECO:0000256" key="4">
    <source>
        <dbReference type="ARBA" id="ARBA00022989"/>
    </source>
</evidence>
<dbReference type="PANTHER" id="PTHR23206">
    <property type="entry name" value="MASK PROTEIN"/>
    <property type="match status" value="1"/>
</dbReference>
<dbReference type="Gene3D" id="1.20.58.340">
    <property type="entry name" value="Magnesium transport protein CorA, transmembrane region"/>
    <property type="match status" value="1"/>
</dbReference>
<accession>A0A428STA5</accession>
<dbReference type="GO" id="GO:0016020">
    <property type="term" value="C:membrane"/>
    <property type="evidence" value="ECO:0007669"/>
    <property type="project" value="UniProtKB-SubCell"/>
</dbReference>
<keyword evidence="5 7" id="KW-0040">ANK repeat</keyword>
<keyword evidence="3" id="KW-0677">Repeat</keyword>
<feature type="region of interest" description="Disordered" evidence="8">
    <location>
        <begin position="564"/>
        <end position="584"/>
    </location>
</feature>
<dbReference type="InterPro" id="IPR051631">
    <property type="entry name" value="Ankyrin-KH/SAM_domain"/>
</dbReference>
<dbReference type="InterPro" id="IPR002110">
    <property type="entry name" value="Ankyrin_rpt"/>
</dbReference>
<evidence type="ECO:0000256" key="6">
    <source>
        <dbReference type="ARBA" id="ARBA00023136"/>
    </source>
</evidence>
<comment type="caution">
    <text evidence="10">The sequence shown here is derived from an EMBL/GenBank/DDBJ whole genome shotgun (WGS) entry which is preliminary data.</text>
</comment>
<dbReference type="SUPFAM" id="SSF48403">
    <property type="entry name" value="Ankyrin repeat"/>
    <property type="match status" value="1"/>
</dbReference>
<dbReference type="InterPro" id="IPR036770">
    <property type="entry name" value="Ankyrin_rpt-contain_sf"/>
</dbReference>
<gene>
    <name evidence="10" type="ORF">CDV31_014904</name>
</gene>
<dbReference type="GO" id="GO:0046873">
    <property type="term" value="F:metal ion transmembrane transporter activity"/>
    <property type="evidence" value="ECO:0007669"/>
    <property type="project" value="InterPro"/>
</dbReference>
<feature type="transmembrane region" description="Helical" evidence="9">
    <location>
        <begin position="1095"/>
        <end position="1116"/>
    </location>
</feature>
<feature type="region of interest" description="Disordered" evidence="8">
    <location>
        <begin position="1"/>
        <end position="51"/>
    </location>
</feature>
<dbReference type="PROSITE" id="PS50088">
    <property type="entry name" value="ANK_REPEAT"/>
    <property type="match status" value="3"/>
</dbReference>
<evidence type="ECO:0000256" key="1">
    <source>
        <dbReference type="ARBA" id="ARBA00004141"/>
    </source>
</evidence>
<feature type="repeat" description="ANK" evidence="7">
    <location>
        <begin position="189"/>
        <end position="221"/>
    </location>
</feature>
<evidence type="ECO:0000313" key="11">
    <source>
        <dbReference type="Proteomes" id="UP000288429"/>
    </source>
</evidence>
<name>A0A428STA5_9HYPO</name>
<dbReference type="InterPro" id="IPR045863">
    <property type="entry name" value="CorA_TM1_TM2"/>
</dbReference>
<protein>
    <submittedName>
        <fullName evidence="10">Uncharacterized protein</fullName>
    </submittedName>
</protein>
<evidence type="ECO:0000256" key="5">
    <source>
        <dbReference type="ARBA" id="ARBA00023043"/>
    </source>
</evidence>
<reference evidence="10 11" key="1">
    <citation type="submission" date="2017-06" db="EMBL/GenBank/DDBJ databases">
        <title>Cmopartive genomic analysis of Ambrosia Fusariam Clade fungi.</title>
        <authorList>
            <person name="Stajich J.E."/>
            <person name="Carrillo J."/>
            <person name="Kijimoto T."/>
            <person name="Eskalen A."/>
            <person name="O'Donnell K."/>
            <person name="Kasson M."/>
        </authorList>
    </citation>
    <scope>NUCLEOTIDE SEQUENCE [LARGE SCALE GENOMIC DNA]</scope>
    <source>
        <strain evidence="10 11">NRRL 20438</strain>
    </source>
</reference>
<evidence type="ECO:0000313" key="10">
    <source>
        <dbReference type="EMBL" id="RSL93024.1"/>
    </source>
</evidence>
<feature type="region of interest" description="Disordered" evidence="8">
    <location>
        <begin position="1130"/>
        <end position="1167"/>
    </location>
</feature>
<dbReference type="SMART" id="SM00248">
    <property type="entry name" value="ANK"/>
    <property type="match status" value="7"/>
</dbReference>
<feature type="compositionally biased region" description="Polar residues" evidence="8">
    <location>
        <begin position="669"/>
        <end position="680"/>
    </location>
</feature>
<evidence type="ECO:0000256" key="9">
    <source>
        <dbReference type="SAM" id="Phobius"/>
    </source>
</evidence>
<keyword evidence="11" id="KW-1185">Reference proteome</keyword>
<keyword evidence="2 9" id="KW-0812">Transmembrane</keyword>
<feature type="compositionally biased region" description="Basic and acidic residues" evidence="8">
    <location>
        <begin position="1148"/>
        <end position="1167"/>
    </location>
</feature>
<feature type="repeat" description="ANK" evidence="7">
    <location>
        <begin position="122"/>
        <end position="154"/>
    </location>
</feature>
<dbReference type="InterPro" id="IPR002523">
    <property type="entry name" value="MgTranspt_CorA/ZnTranspt_ZntB"/>
</dbReference>
<dbReference type="Proteomes" id="UP000288429">
    <property type="component" value="Unassembled WGS sequence"/>
</dbReference>
<dbReference type="Pfam" id="PF01544">
    <property type="entry name" value="CorA"/>
    <property type="match status" value="1"/>
</dbReference>
<dbReference type="AlphaFoldDB" id="A0A428STA5"/>
<dbReference type="Gene3D" id="1.25.40.20">
    <property type="entry name" value="Ankyrin repeat-containing domain"/>
    <property type="match status" value="3"/>
</dbReference>
<feature type="transmembrane region" description="Helical" evidence="9">
    <location>
        <begin position="1061"/>
        <end position="1083"/>
    </location>
</feature>
<comment type="subcellular location">
    <subcellularLocation>
        <location evidence="1">Membrane</location>
        <topology evidence="1">Multi-pass membrane protein</topology>
    </subcellularLocation>
</comment>
<evidence type="ECO:0000256" key="7">
    <source>
        <dbReference type="PROSITE-ProRule" id="PRU00023"/>
    </source>
</evidence>
<dbReference type="SUPFAM" id="SSF144083">
    <property type="entry name" value="Magnesium transport protein CorA, transmembrane region"/>
    <property type="match status" value="1"/>
</dbReference>
<evidence type="ECO:0000256" key="3">
    <source>
        <dbReference type="ARBA" id="ARBA00022737"/>
    </source>
</evidence>
<dbReference type="PANTHER" id="PTHR23206:SF8">
    <property type="entry name" value="ANKYRIN REPEAT AND KH DOMAIN-CONTAINING 1"/>
    <property type="match status" value="1"/>
</dbReference>
<organism evidence="10 11">
    <name type="scientific">Fusarium ambrosium</name>
    <dbReference type="NCBI Taxonomy" id="131363"/>
    <lineage>
        <taxon>Eukaryota</taxon>
        <taxon>Fungi</taxon>
        <taxon>Dikarya</taxon>
        <taxon>Ascomycota</taxon>
        <taxon>Pezizomycotina</taxon>
        <taxon>Sordariomycetes</taxon>
        <taxon>Hypocreomycetidae</taxon>
        <taxon>Hypocreales</taxon>
        <taxon>Nectriaceae</taxon>
        <taxon>Fusarium</taxon>
        <taxon>Fusarium solani species complex</taxon>
    </lineage>
</organism>
<keyword evidence="4 9" id="KW-1133">Transmembrane helix</keyword>
<dbReference type="Pfam" id="PF12796">
    <property type="entry name" value="Ank_2"/>
    <property type="match status" value="2"/>
</dbReference>
<dbReference type="PROSITE" id="PS50297">
    <property type="entry name" value="ANK_REP_REGION"/>
    <property type="match status" value="3"/>
</dbReference>
<feature type="compositionally biased region" description="Polar residues" evidence="8">
    <location>
        <begin position="565"/>
        <end position="584"/>
    </location>
</feature>
<sequence>MSRSSGNSSGCQSENHGPDSGQARKTNPETTKDTLATKRKEEPSLTTSQGIDLWFTKIEETGGHHKTAEDDAKDDSCDSESLEFTPLHKLLERIENDDDGSHELGKLLNQQKSFIDVRCPENQETALHMAVRKGFKDVVHQLLTAGANVNIENGSGELPLQLACDSGDQQLVKMLLENGADPNKTVGGAHWTPLNNAIYDGREDVVDILLEGGASLRIQDSDGWTPLMTAIKRGRYKTFHKLLRHLREHPAEQENPADQEHPAEPKVVDIPDNNGMTPLMQLGAGSVGESTIHAIEGLLQIKPNVDATDNEGKTALHHAMTSAYRMRPKPNTDVALKLVQSLSVEKLMNLDKDGETAFDIAFDQEKKSPVPAFQPLLNSLVDRLAQGESIEEPLCWAAYRLERHSIAQELLHKKFSAEDICQDLKPDQWAIVEWAIYARMPRVLLTYLRALGLEKRANEENARDRWQVGKERRRSVRQAKSIQTKMLKDILDYLYPEKTEKPTKPLELSKPDQGMASSLKNFRAAIIQSNFVKFRTIQEVLYDDDSMEHIQDNVKRLRQFEYSPKVSSEQASQNSDESEANTKTSAQFTWIHLPSTNMTWMEDTAKKILKGEGCDKSEAEKVASFLRSSWIEIPDRTSTSRFMRPRYVVKKADNATGHYVEDEDDVQDASDQGSRQTGTHSQHEEQRENHNGSAHTVIMDGGEAEKGKSFAVSAIYMPYLYFSTYHQSESGEKTADEQTVRPKDPSGVEQNIQDELKMLQSLFKAYKHSVIHQPTTLDEFYYQFASDEESIKDRNSRNKDQVITRCLQSRGVKTPRYWPLLRVSQLWVWTINNKWLITSTSCATNDIRDSLVTDILEHLQRQVENGSRRFGPASATEMSRVIVDYCIGAYDRKRRRQRQETRSIHQLFSDSINKIGREESKFFSQSSDRRNNAIKLEGGLDADRTSAMMKDLWAALTTVSEQLCHIKDIRDELNILMSIARFQRKVQVTMDGKGAGEDLSSQYLLKDMKELDKFAEQTQEAVKTTLTLQESDIASFQAQIANWQARESMKQGEESVKQGKIVLIFTLVTVWFLPLSFLTSLFALDVATFMKTPAWAFYIIFLVPLMFLISAIGYVWKAEIKSLFAKCKTPAKGPGGEGEEATSTSRSVPDEKAPRRRTGVDVEHGWS</sequence>